<comment type="similarity">
    <text evidence="1">Belongs to the carbohydrate kinase PfkB family.</text>
</comment>
<dbReference type="EMBL" id="FQUM01000003">
    <property type="protein sequence ID" value="SHF03231.1"/>
    <property type="molecule type" value="Genomic_DNA"/>
</dbReference>
<protein>
    <submittedName>
        <fullName evidence="5">Fructokinase</fullName>
    </submittedName>
</protein>
<evidence type="ECO:0000313" key="6">
    <source>
        <dbReference type="Proteomes" id="UP000184164"/>
    </source>
</evidence>
<dbReference type="Pfam" id="PF00294">
    <property type="entry name" value="PfkB"/>
    <property type="match status" value="1"/>
</dbReference>
<dbReference type="OrthoDB" id="9813569at2"/>
<evidence type="ECO:0000259" key="4">
    <source>
        <dbReference type="Pfam" id="PF00294"/>
    </source>
</evidence>
<sequence>MAEAKFNTIVCFGEVLWDMLPAGEKPGGAPMNVAIHLKRHGVNPFMISAVGNDAEGQKLSRFLARSGLDLSFIQSDEMLPTSKVLVHLDSERNATYEICQPVAWDNIQYTDELGELAAKTDLTVFGTLALRSEPTKKTLLKFLEQSPGKRFLDVNLRPPFDSREIVEEMLYLTDFAKLNDEELRKIAGWRGVTGDEQELAGWLSNFYKCPIVCVTRGANGAALFIDDVFFEHPGFEVTAVDTVGAGDSFLAGLIVGLSAGNSPEKALEYACGVGAFVASQHGAVPEYLPCDVEKAIAKNSGSRS</sequence>
<feature type="domain" description="Carbohydrate kinase PfkB" evidence="4">
    <location>
        <begin position="24"/>
        <end position="284"/>
    </location>
</feature>
<dbReference type="InterPro" id="IPR002173">
    <property type="entry name" value="Carboh/pur_kinase_PfkB_CS"/>
</dbReference>
<evidence type="ECO:0000256" key="2">
    <source>
        <dbReference type="ARBA" id="ARBA00022679"/>
    </source>
</evidence>
<dbReference type="STRING" id="1484053.SAMN05444274_103303"/>
<dbReference type="RefSeq" id="WP_073000385.1">
    <property type="nucleotide sequence ID" value="NZ_FQUM01000003.1"/>
</dbReference>
<dbReference type="CDD" id="cd01167">
    <property type="entry name" value="bac_FRK"/>
    <property type="match status" value="1"/>
</dbReference>
<dbReference type="InterPro" id="IPR011611">
    <property type="entry name" value="PfkB_dom"/>
</dbReference>
<dbReference type="Proteomes" id="UP000184164">
    <property type="component" value="Unassembled WGS sequence"/>
</dbReference>
<gene>
    <name evidence="5" type="ORF">SAMN05444274_103303</name>
</gene>
<organism evidence="5 6">
    <name type="scientific">Mariniphaga anaerophila</name>
    <dbReference type="NCBI Taxonomy" id="1484053"/>
    <lineage>
        <taxon>Bacteria</taxon>
        <taxon>Pseudomonadati</taxon>
        <taxon>Bacteroidota</taxon>
        <taxon>Bacteroidia</taxon>
        <taxon>Marinilabiliales</taxon>
        <taxon>Prolixibacteraceae</taxon>
        <taxon>Mariniphaga</taxon>
    </lineage>
</organism>
<dbReference type="Gene3D" id="3.40.1190.20">
    <property type="match status" value="1"/>
</dbReference>
<dbReference type="PROSITE" id="PS00584">
    <property type="entry name" value="PFKB_KINASES_2"/>
    <property type="match status" value="1"/>
</dbReference>
<proteinExistence type="inferred from homology"/>
<keyword evidence="6" id="KW-1185">Reference proteome</keyword>
<reference evidence="5 6" key="1">
    <citation type="submission" date="2016-11" db="EMBL/GenBank/DDBJ databases">
        <authorList>
            <person name="Jaros S."/>
            <person name="Januszkiewicz K."/>
            <person name="Wedrychowicz H."/>
        </authorList>
    </citation>
    <scope>NUCLEOTIDE SEQUENCE [LARGE SCALE GENOMIC DNA]</scope>
    <source>
        <strain evidence="5 6">DSM 26910</strain>
    </source>
</reference>
<name>A0A1M4YBM9_9BACT</name>
<keyword evidence="3 5" id="KW-0418">Kinase</keyword>
<dbReference type="AlphaFoldDB" id="A0A1M4YBM9"/>
<evidence type="ECO:0000256" key="1">
    <source>
        <dbReference type="ARBA" id="ARBA00010688"/>
    </source>
</evidence>
<dbReference type="InterPro" id="IPR029056">
    <property type="entry name" value="Ribokinase-like"/>
</dbReference>
<dbReference type="SUPFAM" id="SSF53613">
    <property type="entry name" value="Ribokinase-like"/>
    <property type="match status" value="1"/>
</dbReference>
<dbReference type="PROSITE" id="PS00583">
    <property type="entry name" value="PFKB_KINASES_1"/>
    <property type="match status" value="1"/>
</dbReference>
<accession>A0A1M4YBM9</accession>
<dbReference type="InterPro" id="IPR050306">
    <property type="entry name" value="PfkB_Carbo_kinase"/>
</dbReference>
<evidence type="ECO:0000256" key="3">
    <source>
        <dbReference type="ARBA" id="ARBA00022777"/>
    </source>
</evidence>
<evidence type="ECO:0000313" key="5">
    <source>
        <dbReference type="EMBL" id="SHF03231.1"/>
    </source>
</evidence>
<keyword evidence="2" id="KW-0808">Transferase</keyword>
<dbReference type="PANTHER" id="PTHR43085">
    <property type="entry name" value="HEXOKINASE FAMILY MEMBER"/>
    <property type="match status" value="1"/>
</dbReference>
<dbReference type="PANTHER" id="PTHR43085:SF57">
    <property type="entry name" value="CARBOHYDRATE KINASE PFKB DOMAIN-CONTAINING PROTEIN"/>
    <property type="match status" value="1"/>
</dbReference>
<dbReference type="GO" id="GO:0016301">
    <property type="term" value="F:kinase activity"/>
    <property type="evidence" value="ECO:0007669"/>
    <property type="project" value="UniProtKB-KW"/>
</dbReference>